<protein>
    <submittedName>
        <fullName evidence="1">Uncharacterized protein</fullName>
    </submittedName>
</protein>
<comment type="caution">
    <text evidence="1">The sequence shown here is derived from an EMBL/GenBank/DDBJ whole genome shotgun (WGS) entry which is preliminary data.</text>
</comment>
<name>A0ABY2T4S9_9BACI</name>
<keyword evidence="2" id="KW-1185">Reference proteome</keyword>
<dbReference type="EMBL" id="SZPT01000001">
    <property type="protein sequence ID" value="TKI50623.1"/>
    <property type="molecule type" value="Genomic_DNA"/>
</dbReference>
<sequence length="108" mass="12522">MAKYKTKGFDKLQKELKAMERKAKELERGVTVSFDELFNPLFMQAHTIFHSFDEFLSDGNFLVETQEDLKAISEHALDSHVATKTKFNNWNEMSQQAANEFAKKQLGF</sequence>
<evidence type="ECO:0000313" key="1">
    <source>
        <dbReference type="EMBL" id="TKI50623.1"/>
    </source>
</evidence>
<evidence type="ECO:0000313" key="2">
    <source>
        <dbReference type="Proteomes" id="UP000308330"/>
    </source>
</evidence>
<dbReference type="Proteomes" id="UP000308330">
    <property type="component" value="Unassembled WGS sequence"/>
</dbReference>
<reference evidence="1 2" key="1">
    <citation type="submission" date="2019-04" db="EMBL/GenBank/DDBJ databases">
        <title>Lysinibacillus genome sequencing.</title>
        <authorList>
            <person name="Dunlap C."/>
        </authorList>
    </citation>
    <scope>NUCLEOTIDE SEQUENCE [LARGE SCALE GENOMIC DNA]</scope>
    <source>
        <strain evidence="1 2">KCTC 33042</strain>
    </source>
</reference>
<accession>A0ABY2T4S9</accession>
<gene>
    <name evidence="1" type="ORF">FC748_05280</name>
</gene>
<proteinExistence type="predicted"/>
<dbReference type="RefSeq" id="WP_108030219.1">
    <property type="nucleotide sequence ID" value="NZ_PYUE01000003.1"/>
</dbReference>
<organism evidence="1 2">
    <name type="scientific">Lysinibacillus tabacifolii</name>
    <dbReference type="NCBI Taxonomy" id="1173107"/>
    <lineage>
        <taxon>Bacteria</taxon>
        <taxon>Bacillati</taxon>
        <taxon>Bacillota</taxon>
        <taxon>Bacilli</taxon>
        <taxon>Bacillales</taxon>
        <taxon>Bacillaceae</taxon>
        <taxon>Lysinibacillus</taxon>
    </lineage>
</organism>